<dbReference type="EMBL" id="JH767162">
    <property type="protein sequence ID" value="EQC32724.1"/>
    <property type="molecule type" value="Genomic_DNA"/>
</dbReference>
<accession>T0Q4G2</accession>
<protein>
    <recommendedName>
        <fullName evidence="4">BZIP domain-containing protein</fullName>
    </recommendedName>
</protein>
<feature type="region of interest" description="Disordered" evidence="1">
    <location>
        <begin position="1"/>
        <end position="43"/>
    </location>
</feature>
<dbReference type="GeneID" id="19950422"/>
<evidence type="ECO:0000256" key="1">
    <source>
        <dbReference type="SAM" id="MobiDB-lite"/>
    </source>
</evidence>
<evidence type="ECO:0008006" key="4">
    <source>
        <dbReference type="Google" id="ProtNLM"/>
    </source>
</evidence>
<keyword evidence="3" id="KW-1185">Reference proteome</keyword>
<sequence>MGRGAPTTRKIAAGMHLTRLSMDDKGPSKRTLSPQTRERNRARARKYYERHRDEVLARLKARYEAKCARQRAERRRRKHLHLQTKWRRHPPIDRMCLAFLLN</sequence>
<dbReference type="VEuPathDB" id="FungiDB:SDRG_09695"/>
<gene>
    <name evidence="2" type="ORF">SDRG_09695</name>
</gene>
<evidence type="ECO:0000313" key="3">
    <source>
        <dbReference type="Proteomes" id="UP000030762"/>
    </source>
</evidence>
<dbReference type="AlphaFoldDB" id="T0Q4G2"/>
<dbReference type="Proteomes" id="UP000030762">
    <property type="component" value="Unassembled WGS sequence"/>
</dbReference>
<dbReference type="InParanoid" id="T0Q4G2"/>
<dbReference type="RefSeq" id="XP_008613868.1">
    <property type="nucleotide sequence ID" value="XM_008615646.1"/>
</dbReference>
<reference evidence="2 3" key="1">
    <citation type="submission" date="2012-04" db="EMBL/GenBank/DDBJ databases">
        <title>The Genome Sequence of Saprolegnia declina VS20.</title>
        <authorList>
            <consortium name="The Broad Institute Genome Sequencing Platform"/>
            <person name="Russ C."/>
            <person name="Nusbaum C."/>
            <person name="Tyler B."/>
            <person name="van West P."/>
            <person name="Dieguez-Uribeondo J."/>
            <person name="de Bruijn I."/>
            <person name="Tripathy S."/>
            <person name="Jiang R."/>
            <person name="Young S.K."/>
            <person name="Zeng Q."/>
            <person name="Gargeya S."/>
            <person name="Fitzgerald M."/>
            <person name="Haas B."/>
            <person name="Abouelleil A."/>
            <person name="Alvarado L."/>
            <person name="Arachchi H.M."/>
            <person name="Berlin A."/>
            <person name="Chapman S.B."/>
            <person name="Goldberg J."/>
            <person name="Griggs A."/>
            <person name="Gujja S."/>
            <person name="Hansen M."/>
            <person name="Howarth C."/>
            <person name="Imamovic A."/>
            <person name="Larimer J."/>
            <person name="McCowen C."/>
            <person name="Montmayeur A."/>
            <person name="Murphy C."/>
            <person name="Neiman D."/>
            <person name="Pearson M."/>
            <person name="Priest M."/>
            <person name="Roberts A."/>
            <person name="Saif S."/>
            <person name="Shea T."/>
            <person name="Sisk P."/>
            <person name="Sykes S."/>
            <person name="Wortman J."/>
            <person name="Nusbaum C."/>
            <person name="Birren B."/>
        </authorList>
    </citation>
    <scope>NUCLEOTIDE SEQUENCE [LARGE SCALE GENOMIC DNA]</scope>
    <source>
        <strain evidence="2 3">VS20</strain>
    </source>
</reference>
<name>T0Q4G2_SAPDV</name>
<evidence type="ECO:0000313" key="2">
    <source>
        <dbReference type="EMBL" id="EQC32724.1"/>
    </source>
</evidence>
<organism evidence="2 3">
    <name type="scientific">Saprolegnia diclina (strain VS20)</name>
    <dbReference type="NCBI Taxonomy" id="1156394"/>
    <lineage>
        <taxon>Eukaryota</taxon>
        <taxon>Sar</taxon>
        <taxon>Stramenopiles</taxon>
        <taxon>Oomycota</taxon>
        <taxon>Saprolegniomycetes</taxon>
        <taxon>Saprolegniales</taxon>
        <taxon>Saprolegniaceae</taxon>
        <taxon>Saprolegnia</taxon>
    </lineage>
</organism>
<proteinExistence type="predicted"/>